<evidence type="ECO:0000256" key="3">
    <source>
        <dbReference type="SAM" id="MobiDB-lite"/>
    </source>
</evidence>
<sequence length="540" mass="59192">MPVDKESYTRIFIMGGRSGEGCGKEDYRAVFEKFGNVTDIFMATDRQTRRENGNVYITYEKTSEAALAIEEMNGRPLPSHPKPLKVLLAAGKGENAVHGHREAEKLLRLFIIVPNHYKDDDVKDHFKEFGDIEYVRVLTEKGTGKSKGLAFVKYFRAYHSALAMEMCDPKFKPVFASTRTDREQEMVRRFGGPAPPSSNFGGPPPSMSFGQGSSDFNPNAGNGMNHFQTSSAPPRSDGCLVGFAAPSVADMISPRMGAGEVGQCRLEVMASTSVTQQQLWQLFDIVPGLEICDFDPFTGMGYVRYGQPKCAAYAIEKINGLEYPPGFRVSVRYQGGRSYTGDTKPQMASSAGNVNDLCQNLQAMSQVPSVDGLQTLVESIQKATAVLQQAGLANVIGAPMSSPMSGMPPSGPGANQMGSQAVNQPQDGTARYCSVALPDKQPMAPRDSTIARRVFIVSHPERFTDEVLRDAFCRFGNLIDAYFVPGKNYGFAKYTDSDSAQRAMDTLHCQTICGMNIKVLEGEAPKYEDDHTQNRKRPHP</sequence>
<dbReference type="PROSITE" id="PS50102">
    <property type="entry name" value="RRM"/>
    <property type="match status" value="3"/>
</dbReference>
<feature type="domain" description="RRM" evidence="4">
    <location>
        <begin position="113"/>
        <end position="154"/>
    </location>
</feature>
<feature type="domain" description="RRM" evidence="4">
    <location>
        <begin position="9"/>
        <end position="91"/>
    </location>
</feature>
<dbReference type="InterPro" id="IPR012677">
    <property type="entry name" value="Nucleotide-bd_a/b_plait_sf"/>
</dbReference>
<dbReference type="Proteomes" id="UP001209878">
    <property type="component" value="Unassembled WGS sequence"/>
</dbReference>
<protein>
    <recommendedName>
        <fullName evidence="4">RRM domain-containing protein</fullName>
    </recommendedName>
</protein>
<feature type="compositionally biased region" description="Polar residues" evidence="3">
    <location>
        <begin position="416"/>
        <end position="425"/>
    </location>
</feature>
<dbReference type="InterPro" id="IPR035979">
    <property type="entry name" value="RBD_domain_sf"/>
</dbReference>
<keyword evidence="1 2" id="KW-0694">RNA-binding</keyword>
<gene>
    <name evidence="5" type="ORF">NP493_364g01062</name>
</gene>
<dbReference type="Pfam" id="PF00076">
    <property type="entry name" value="RRM_1"/>
    <property type="match status" value="3"/>
</dbReference>
<dbReference type="SMART" id="SM00360">
    <property type="entry name" value="RRM"/>
    <property type="match status" value="4"/>
</dbReference>
<reference evidence="5" key="1">
    <citation type="journal article" date="2023" name="Mol. Biol. Evol.">
        <title>Third-Generation Sequencing Reveals the Adaptive Role of the Epigenome in Three Deep-Sea Polychaetes.</title>
        <authorList>
            <person name="Perez M."/>
            <person name="Aroh O."/>
            <person name="Sun Y."/>
            <person name="Lan Y."/>
            <person name="Juniper S.K."/>
            <person name="Young C.R."/>
            <person name="Angers B."/>
            <person name="Qian P.Y."/>
        </authorList>
    </citation>
    <scope>NUCLEOTIDE SEQUENCE</scope>
    <source>
        <strain evidence="5">R07B-5</strain>
    </source>
</reference>
<accession>A0AAD9NVB8</accession>
<comment type="caution">
    <text evidence="5">The sequence shown here is derived from an EMBL/GenBank/DDBJ whole genome shotgun (WGS) entry which is preliminary data.</text>
</comment>
<feature type="region of interest" description="Disordered" evidence="3">
    <location>
        <begin position="404"/>
        <end position="425"/>
    </location>
</feature>
<dbReference type="Gene3D" id="3.30.70.330">
    <property type="match status" value="3"/>
</dbReference>
<name>A0AAD9NVB8_RIDPI</name>
<evidence type="ECO:0000256" key="2">
    <source>
        <dbReference type="PROSITE-ProRule" id="PRU00176"/>
    </source>
</evidence>
<dbReference type="GO" id="GO:0003723">
    <property type="term" value="F:RNA binding"/>
    <property type="evidence" value="ECO:0007669"/>
    <property type="project" value="UniProtKB-UniRule"/>
</dbReference>
<feature type="domain" description="RRM" evidence="4">
    <location>
        <begin position="452"/>
        <end position="524"/>
    </location>
</feature>
<dbReference type="PANTHER" id="PTHR48027">
    <property type="entry name" value="HETEROGENEOUS NUCLEAR RIBONUCLEOPROTEIN 87F-RELATED"/>
    <property type="match status" value="1"/>
</dbReference>
<evidence type="ECO:0000313" key="6">
    <source>
        <dbReference type="Proteomes" id="UP001209878"/>
    </source>
</evidence>
<keyword evidence="6" id="KW-1185">Reference proteome</keyword>
<dbReference type="EMBL" id="JAODUO010000364">
    <property type="protein sequence ID" value="KAK2182156.1"/>
    <property type="molecule type" value="Genomic_DNA"/>
</dbReference>
<dbReference type="InterPro" id="IPR000504">
    <property type="entry name" value="RRM_dom"/>
</dbReference>
<evidence type="ECO:0000313" key="5">
    <source>
        <dbReference type="EMBL" id="KAK2182156.1"/>
    </source>
</evidence>
<organism evidence="5 6">
    <name type="scientific">Ridgeia piscesae</name>
    <name type="common">Tubeworm</name>
    <dbReference type="NCBI Taxonomy" id="27915"/>
    <lineage>
        <taxon>Eukaryota</taxon>
        <taxon>Metazoa</taxon>
        <taxon>Spiralia</taxon>
        <taxon>Lophotrochozoa</taxon>
        <taxon>Annelida</taxon>
        <taxon>Polychaeta</taxon>
        <taxon>Sedentaria</taxon>
        <taxon>Canalipalpata</taxon>
        <taxon>Sabellida</taxon>
        <taxon>Siboglinidae</taxon>
        <taxon>Ridgeia</taxon>
    </lineage>
</organism>
<dbReference type="SUPFAM" id="SSF54928">
    <property type="entry name" value="RNA-binding domain, RBD"/>
    <property type="match status" value="3"/>
</dbReference>
<evidence type="ECO:0000259" key="4">
    <source>
        <dbReference type="PROSITE" id="PS50102"/>
    </source>
</evidence>
<dbReference type="AlphaFoldDB" id="A0AAD9NVB8"/>
<dbReference type="InterPro" id="IPR052462">
    <property type="entry name" value="SLIRP/GR-RBP-like"/>
</dbReference>
<evidence type="ECO:0000256" key="1">
    <source>
        <dbReference type="ARBA" id="ARBA00022884"/>
    </source>
</evidence>
<proteinExistence type="predicted"/>